<keyword evidence="4" id="KW-1185">Reference proteome</keyword>
<protein>
    <submittedName>
        <fullName evidence="3">Uncharacterized protein</fullName>
    </submittedName>
</protein>
<organism evidence="3 4">
    <name type="scientific">Adineta ricciae</name>
    <name type="common">Rotifer</name>
    <dbReference type="NCBI Taxonomy" id="249248"/>
    <lineage>
        <taxon>Eukaryota</taxon>
        <taxon>Metazoa</taxon>
        <taxon>Spiralia</taxon>
        <taxon>Gnathifera</taxon>
        <taxon>Rotifera</taxon>
        <taxon>Eurotatoria</taxon>
        <taxon>Bdelloidea</taxon>
        <taxon>Adinetida</taxon>
        <taxon>Adinetidae</taxon>
        <taxon>Adineta</taxon>
    </lineage>
</organism>
<comment type="caution">
    <text evidence="3">The sequence shown here is derived from an EMBL/GenBank/DDBJ whole genome shotgun (WGS) entry which is preliminary data.</text>
</comment>
<evidence type="ECO:0000256" key="2">
    <source>
        <dbReference type="SAM" id="Phobius"/>
    </source>
</evidence>
<keyword evidence="2" id="KW-0812">Transmembrane</keyword>
<feature type="region of interest" description="Disordered" evidence="1">
    <location>
        <begin position="1"/>
        <end position="31"/>
    </location>
</feature>
<sequence length="377" mass="41347">MHKSKVVNTKRERRASNNKNQNNNQISKQPVQTQAYSTLGALVTGLTSTPANMSNEMNYADTLVIQQPSIGLNNSSSTSLPTKNGHEDLSTSQQDHGVDSGLSSEITNTETEKPAGSGDDELSSTSGTSSTLAHTDHSTHQRESSPSSGVVIPEEKRVTDHVKVFEAVAKNGNKKKPSSSSFSTADQKQVSPLSTDSFDSQSINETKSSKNKSKKSSLKKQIQNLLKIDKPTSLQDDLNAMDEHQQLNGKKNKKDNNSAFKPLEIQIPNNEDNSSSSTVSKLINTFQTNDSDQPIVVSQINTPPPPPPSSSLHPLPIQSENVSYVSDKKITCGSFVLSLYIDLIEEEEFVFLLMLLFYLFLYIYMNERTSELLFSSA</sequence>
<dbReference type="AlphaFoldDB" id="A0A816E891"/>
<proteinExistence type="predicted"/>
<dbReference type="EMBL" id="CAJNOR010009315">
    <property type="protein sequence ID" value="CAF1643403.1"/>
    <property type="molecule type" value="Genomic_DNA"/>
</dbReference>
<evidence type="ECO:0000256" key="1">
    <source>
        <dbReference type="SAM" id="MobiDB-lite"/>
    </source>
</evidence>
<dbReference type="Proteomes" id="UP000663828">
    <property type="component" value="Unassembled WGS sequence"/>
</dbReference>
<feature type="compositionally biased region" description="Low complexity" evidence="1">
    <location>
        <begin position="123"/>
        <end position="132"/>
    </location>
</feature>
<evidence type="ECO:0000313" key="3">
    <source>
        <dbReference type="EMBL" id="CAF1643403.1"/>
    </source>
</evidence>
<feature type="compositionally biased region" description="Basic residues" evidence="1">
    <location>
        <begin position="209"/>
        <end position="218"/>
    </location>
</feature>
<gene>
    <name evidence="3" type="ORF">XAT740_LOCUS53711</name>
</gene>
<evidence type="ECO:0000313" key="4">
    <source>
        <dbReference type="Proteomes" id="UP000663828"/>
    </source>
</evidence>
<feature type="transmembrane region" description="Helical" evidence="2">
    <location>
        <begin position="349"/>
        <end position="365"/>
    </location>
</feature>
<accession>A0A816E891</accession>
<feature type="region of interest" description="Disordered" evidence="1">
    <location>
        <begin position="70"/>
        <end position="156"/>
    </location>
</feature>
<reference evidence="3" key="1">
    <citation type="submission" date="2021-02" db="EMBL/GenBank/DDBJ databases">
        <authorList>
            <person name="Nowell W R."/>
        </authorList>
    </citation>
    <scope>NUCLEOTIDE SEQUENCE</scope>
</reference>
<feature type="compositionally biased region" description="Polar residues" evidence="1">
    <location>
        <begin position="184"/>
        <end position="206"/>
    </location>
</feature>
<feature type="compositionally biased region" description="Low complexity" evidence="1">
    <location>
        <begin position="17"/>
        <end position="29"/>
    </location>
</feature>
<name>A0A816E891_ADIRI</name>
<keyword evidence="2" id="KW-0472">Membrane</keyword>
<feature type="compositionally biased region" description="Polar residues" evidence="1">
    <location>
        <begin position="90"/>
        <end position="109"/>
    </location>
</feature>
<feature type="region of interest" description="Disordered" evidence="1">
    <location>
        <begin position="169"/>
        <end position="218"/>
    </location>
</feature>
<keyword evidence="2" id="KW-1133">Transmembrane helix</keyword>
<feature type="compositionally biased region" description="Basic and acidic residues" evidence="1">
    <location>
        <begin position="134"/>
        <end position="143"/>
    </location>
</feature>
<feature type="compositionally biased region" description="Polar residues" evidence="1">
    <location>
        <begin position="70"/>
        <end position="82"/>
    </location>
</feature>